<sequence length="646" mass="72818">MSASRSIRCFALTREAWKARSPLRSSCNGLPRTTTPFRRSTSNFQSTRSLSGISPVLNPRGKLSNRRWTAAVGLSLGILSLTWLVRDDVEAKPAKDEFARALCFAVRMNDLGELEKLMRDKNFDPNIRHPFGWTPLHVACANNNMKIAQILLDKGADVNALDSYTGPNGSQHVGFEMLFELLRARQQEFTTYLDPRSSVSGFTPLHYAAINASPELVRVLLERGADPSIKDVEGRTPREYIDEDDYPALYKAFEEAEEHAIEAKRQHEKEMRRKFPLESQLRKHIIGQEGPINAVASAIRRRENGWHDEEHPLVFLFLGSSGIGKTELAKQLAGYIHKDDVKRGFIRMDMSEFQTKHEVSKFIGSPPGYVGYEEGGQLTQKLTQCPNAVVLLDEVEKAHPDVLTVMLQLFDEGRLTDGKGTTVECKDAIFVMTSNLAQREIAAEAEDLRKDAESSKVPWEKTLSRSFVDTTIYPILRQHFRRDEFLGRINEILFFLPFDSDELKSLVEMELQRWATKAESRHKIKLSWAPDVVDVLKEEYNISYGARSIKHGVEKRIVSQIARLHEYDEVGDGSTVHLYVEATKPDQGELVKQIRMKTTRPPASKSSGLTGLVSGWLGGGDKEKEQSPTPDIDRKGGSGPRIIEVK</sequence>
<evidence type="ECO:0000259" key="5">
    <source>
        <dbReference type="SMART" id="SM00382"/>
    </source>
</evidence>
<name>A0A139A882_GONPJ</name>
<dbReference type="OrthoDB" id="18170at2759"/>
<dbReference type="EMBL" id="KQ965783">
    <property type="protein sequence ID" value="KXS12937.1"/>
    <property type="molecule type" value="Genomic_DNA"/>
</dbReference>
<dbReference type="SUPFAM" id="SSF48403">
    <property type="entry name" value="Ankyrin repeat"/>
    <property type="match status" value="1"/>
</dbReference>
<feature type="repeat" description="ANK" evidence="3">
    <location>
        <begin position="200"/>
        <end position="232"/>
    </location>
</feature>
<dbReference type="InterPro" id="IPR003593">
    <property type="entry name" value="AAA+_ATPase"/>
</dbReference>
<feature type="region of interest" description="Disordered" evidence="4">
    <location>
        <begin position="598"/>
        <end position="646"/>
    </location>
</feature>
<dbReference type="PRINTS" id="PR01415">
    <property type="entry name" value="ANKYRIN"/>
</dbReference>
<dbReference type="AlphaFoldDB" id="A0A139A882"/>
<proteinExistence type="predicted"/>
<dbReference type="STRING" id="1344416.A0A139A882"/>
<dbReference type="Gene3D" id="1.25.40.20">
    <property type="entry name" value="Ankyrin repeat-containing domain"/>
    <property type="match status" value="1"/>
</dbReference>
<dbReference type="PROSITE" id="PS50088">
    <property type="entry name" value="ANK_REPEAT"/>
    <property type="match status" value="2"/>
</dbReference>
<dbReference type="GO" id="GO:0034605">
    <property type="term" value="P:cellular response to heat"/>
    <property type="evidence" value="ECO:0007669"/>
    <property type="project" value="TreeGrafter"/>
</dbReference>
<dbReference type="SUPFAM" id="SSF52540">
    <property type="entry name" value="P-loop containing nucleoside triphosphate hydrolases"/>
    <property type="match status" value="1"/>
</dbReference>
<dbReference type="Gene3D" id="3.40.50.300">
    <property type="entry name" value="P-loop containing nucleotide triphosphate hydrolases"/>
    <property type="match status" value="1"/>
</dbReference>
<dbReference type="GO" id="GO:0005524">
    <property type="term" value="F:ATP binding"/>
    <property type="evidence" value="ECO:0007669"/>
    <property type="project" value="UniProtKB-KW"/>
</dbReference>
<dbReference type="InterPro" id="IPR001270">
    <property type="entry name" value="ClpA/B"/>
</dbReference>
<dbReference type="PRINTS" id="PR00300">
    <property type="entry name" value="CLPPROTEASEA"/>
</dbReference>
<dbReference type="Proteomes" id="UP000070544">
    <property type="component" value="Unassembled WGS sequence"/>
</dbReference>
<dbReference type="PANTHER" id="PTHR11638:SF93">
    <property type="entry name" value="MITOCHONDRIAL DISAGGREGASE"/>
    <property type="match status" value="1"/>
</dbReference>
<feature type="compositionally biased region" description="Basic and acidic residues" evidence="4">
    <location>
        <begin position="620"/>
        <end position="636"/>
    </location>
</feature>
<dbReference type="Gene3D" id="1.10.8.60">
    <property type="match status" value="1"/>
</dbReference>
<dbReference type="InterPro" id="IPR002110">
    <property type="entry name" value="Ankyrin_rpt"/>
</dbReference>
<dbReference type="GO" id="GO:0005739">
    <property type="term" value="C:mitochondrion"/>
    <property type="evidence" value="ECO:0007669"/>
    <property type="project" value="TreeGrafter"/>
</dbReference>
<evidence type="ECO:0000259" key="6">
    <source>
        <dbReference type="SMART" id="SM01086"/>
    </source>
</evidence>
<feature type="domain" description="AAA+ ATPase" evidence="5">
    <location>
        <begin position="311"/>
        <end position="456"/>
    </location>
</feature>
<keyword evidence="1" id="KW-0547">Nucleotide-binding</keyword>
<gene>
    <name evidence="7" type="ORF">M427DRAFT_156971</name>
</gene>
<dbReference type="SMART" id="SM00382">
    <property type="entry name" value="AAA"/>
    <property type="match status" value="1"/>
</dbReference>
<protein>
    <submittedName>
        <fullName evidence="7">Uncharacterized protein</fullName>
    </submittedName>
</protein>
<reference evidence="7 8" key="1">
    <citation type="journal article" date="2015" name="Genome Biol. Evol.">
        <title>Phylogenomic analyses indicate that early fungi evolved digesting cell walls of algal ancestors of land plants.</title>
        <authorList>
            <person name="Chang Y."/>
            <person name="Wang S."/>
            <person name="Sekimoto S."/>
            <person name="Aerts A.L."/>
            <person name="Choi C."/>
            <person name="Clum A."/>
            <person name="LaButti K.M."/>
            <person name="Lindquist E.A."/>
            <person name="Yee Ngan C."/>
            <person name="Ohm R.A."/>
            <person name="Salamov A.A."/>
            <person name="Grigoriev I.V."/>
            <person name="Spatafora J.W."/>
            <person name="Berbee M.L."/>
        </authorList>
    </citation>
    <scope>NUCLEOTIDE SEQUENCE [LARGE SCALE GENOMIC DNA]</scope>
    <source>
        <strain evidence="7 8">JEL478</strain>
    </source>
</reference>
<accession>A0A139A882</accession>
<dbReference type="InterPro" id="IPR003959">
    <property type="entry name" value="ATPase_AAA_core"/>
</dbReference>
<evidence type="ECO:0000256" key="2">
    <source>
        <dbReference type="ARBA" id="ARBA00022840"/>
    </source>
</evidence>
<dbReference type="InterPro" id="IPR027417">
    <property type="entry name" value="P-loop_NTPase"/>
</dbReference>
<dbReference type="CDD" id="cd19499">
    <property type="entry name" value="RecA-like_ClpB_Hsp104-like"/>
    <property type="match status" value="1"/>
</dbReference>
<evidence type="ECO:0000256" key="3">
    <source>
        <dbReference type="PROSITE-ProRule" id="PRU00023"/>
    </source>
</evidence>
<evidence type="ECO:0000256" key="4">
    <source>
        <dbReference type="SAM" id="MobiDB-lite"/>
    </source>
</evidence>
<feature type="domain" description="Clp ATPase C-terminal" evidence="6">
    <location>
        <begin position="498"/>
        <end position="592"/>
    </location>
</feature>
<evidence type="ECO:0000313" key="7">
    <source>
        <dbReference type="EMBL" id="KXS12937.1"/>
    </source>
</evidence>
<dbReference type="InterPro" id="IPR019489">
    <property type="entry name" value="Clp_ATPase_C"/>
</dbReference>
<dbReference type="GO" id="GO:0016887">
    <property type="term" value="F:ATP hydrolysis activity"/>
    <property type="evidence" value="ECO:0007669"/>
    <property type="project" value="InterPro"/>
</dbReference>
<dbReference type="InterPro" id="IPR050130">
    <property type="entry name" value="ClpA_ClpB"/>
</dbReference>
<dbReference type="Pfam" id="PF07724">
    <property type="entry name" value="AAA_2"/>
    <property type="match status" value="1"/>
</dbReference>
<keyword evidence="3" id="KW-0040">ANK repeat</keyword>
<keyword evidence="8" id="KW-1185">Reference proteome</keyword>
<dbReference type="SMART" id="SM01086">
    <property type="entry name" value="ClpB_D2-small"/>
    <property type="match status" value="1"/>
</dbReference>
<dbReference type="InterPro" id="IPR036770">
    <property type="entry name" value="Ankyrin_rpt-contain_sf"/>
</dbReference>
<organism evidence="7 8">
    <name type="scientific">Gonapodya prolifera (strain JEL478)</name>
    <name type="common">Monoblepharis prolifera</name>
    <dbReference type="NCBI Taxonomy" id="1344416"/>
    <lineage>
        <taxon>Eukaryota</taxon>
        <taxon>Fungi</taxon>
        <taxon>Fungi incertae sedis</taxon>
        <taxon>Chytridiomycota</taxon>
        <taxon>Chytridiomycota incertae sedis</taxon>
        <taxon>Monoblepharidomycetes</taxon>
        <taxon>Monoblepharidales</taxon>
        <taxon>Gonapodyaceae</taxon>
        <taxon>Gonapodya</taxon>
    </lineage>
</organism>
<keyword evidence="2" id="KW-0067">ATP-binding</keyword>
<dbReference type="SMART" id="SM00248">
    <property type="entry name" value="ANK"/>
    <property type="match status" value="2"/>
</dbReference>
<evidence type="ECO:0000256" key="1">
    <source>
        <dbReference type="ARBA" id="ARBA00022741"/>
    </source>
</evidence>
<dbReference type="PROSITE" id="PS50297">
    <property type="entry name" value="ANK_REP_REGION"/>
    <property type="match status" value="2"/>
</dbReference>
<evidence type="ECO:0000313" key="8">
    <source>
        <dbReference type="Proteomes" id="UP000070544"/>
    </source>
</evidence>
<dbReference type="PANTHER" id="PTHR11638">
    <property type="entry name" value="ATP-DEPENDENT CLP PROTEASE"/>
    <property type="match status" value="1"/>
</dbReference>
<feature type="repeat" description="ANK" evidence="3">
    <location>
        <begin position="131"/>
        <end position="163"/>
    </location>
</feature>
<dbReference type="Pfam" id="PF12796">
    <property type="entry name" value="Ank_2"/>
    <property type="match status" value="1"/>
</dbReference>
<dbReference type="Pfam" id="PF10431">
    <property type="entry name" value="ClpB_D2-small"/>
    <property type="match status" value="1"/>
</dbReference>
<dbReference type="OMA" id="ARYMHRD"/>